<accession>A0A4U5JTL4</accession>
<dbReference type="EC" id="4.2.1.59" evidence="9"/>
<dbReference type="Proteomes" id="UP000308707">
    <property type="component" value="Unassembled WGS sequence"/>
</dbReference>
<protein>
    <recommendedName>
        <fullName evidence="9">3-hydroxyacyl-[acyl-carrier-protein] dehydratase FabZ</fullName>
        <ecNumber evidence="9">4.2.1.59</ecNumber>
    </recommendedName>
    <alternativeName>
        <fullName evidence="9">(3R)-hydroxymyristoyl-[acyl-carrier-protein] dehydratase</fullName>
        <shortName evidence="9">(3R)-hydroxymyristoyl-ACP dehydrase</shortName>
    </alternativeName>
    <alternativeName>
        <fullName evidence="9">Beta-hydroxyacyl-ACP dehydratase</fullName>
    </alternativeName>
</protein>
<dbReference type="Pfam" id="PF07977">
    <property type="entry name" value="FabA"/>
    <property type="match status" value="1"/>
</dbReference>
<organism evidence="10 11">
    <name type="scientific">Luteimonas gilva</name>
    <dbReference type="NCBI Taxonomy" id="2572684"/>
    <lineage>
        <taxon>Bacteria</taxon>
        <taxon>Pseudomonadati</taxon>
        <taxon>Pseudomonadota</taxon>
        <taxon>Gammaproteobacteria</taxon>
        <taxon>Lysobacterales</taxon>
        <taxon>Lysobacteraceae</taxon>
        <taxon>Luteimonas</taxon>
    </lineage>
</organism>
<comment type="subcellular location">
    <subcellularLocation>
        <location evidence="1 9">Cytoplasm</location>
    </subcellularLocation>
</comment>
<evidence type="ECO:0000256" key="5">
    <source>
        <dbReference type="ARBA" id="ARBA00022556"/>
    </source>
</evidence>
<dbReference type="GO" id="GO:0016020">
    <property type="term" value="C:membrane"/>
    <property type="evidence" value="ECO:0007669"/>
    <property type="project" value="GOC"/>
</dbReference>
<evidence type="ECO:0000256" key="7">
    <source>
        <dbReference type="ARBA" id="ARBA00023239"/>
    </source>
</evidence>
<evidence type="ECO:0000256" key="8">
    <source>
        <dbReference type="ARBA" id="ARBA00025049"/>
    </source>
</evidence>
<dbReference type="GO" id="GO:0006633">
    <property type="term" value="P:fatty acid biosynthetic process"/>
    <property type="evidence" value="ECO:0007669"/>
    <property type="project" value="UniProtKB-UniRule"/>
</dbReference>
<gene>
    <name evidence="9 10" type="primary">fabZ</name>
    <name evidence="10" type="ORF">FCE95_00365</name>
</gene>
<dbReference type="GO" id="GO:0009245">
    <property type="term" value="P:lipid A biosynthetic process"/>
    <property type="evidence" value="ECO:0007669"/>
    <property type="project" value="UniProtKB-UniRule"/>
</dbReference>
<evidence type="ECO:0000256" key="9">
    <source>
        <dbReference type="HAMAP-Rule" id="MF_00406"/>
    </source>
</evidence>
<dbReference type="RefSeq" id="WP_137265034.1">
    <property type="nucleotide sequence ID" value="NZ_SZUA01000001.1"/>
</dbReference>
<proteinExistence type="inferred from homology"/>
<evidence type="ECO:0000313" key="11">
    <source>
        <dbReference type="Proteomes" id="UP000308707"/>
    </source>
</evidence>
<evidence type="ECO:0000256" key="1">
    <source>
        <dbReference type="ARBA" id="ARBA00004496"/>
    </source>
</evidence>
<dbReference type="GO" id="GO:0019171">
    <property type="term" value="F:(3R)-hydroxyacyl-[acyl-carrier-protein] dehydratase activity"/>
    <property type="evidence" value="ECO:0007669"/>
    <property type="project" value="UniProtKB-EC"/>
</dbReference>
<keyword evidence="3 9" id="KW-0963">Cytoplasm</keyword>
<dbReference type="InterPro" id="IPR010084">
    <property type="entry name" value="FabZ"/>
</dbReference>
<dbReference type="HAMAP" id="MF_00406">
    <property type="entry name" value="FabZ"/>
    <property type="match status" value="1"/>
</dbReference>
<dbReference type="OrthoDB" id="9772788at2"/>
<evidence type="ECO:0000256" key="6">
    <source>
        <dbReference type="ARBA" id="ARBA00023098"/>
    </source>
</evidence>
<comment type="caution">
    <text evidence="10">The sequence shown here is derived from an EMBL/GenBank/DDBJ whole genome shotgun (WGS) entry which is preliminary data.</text>
</comment>
<keyword evidence="6 9" id="KW-0443">Lipid metabolism</keyword>
<dbReference type="GO" id="GO:0005737">
    <property type="term" value="C:cytoplasm"/>
    <property type="evidence" value="ECO:0007669"/>
    <property type="project" value="UniProtKB-SubCell"/>
</dbReference>
<evidence type="ECO:0000256" key="4">
    <source>
        <dbReference type="ARBA" id="ARBA00022516"/>
    </source>
</evidence>
<dbReference type="SUPFAM" id="SSF54637">
    <property type="entry name" value="Thioesterase/thiol ester dehydrase-isomerase"/>
    <property type="match status" value="1"/>
</dbReference>
<dbReference type="InterPro" id="IPR013114">
    <property type="entry name" value="FabA_FabZ"/>
</dbReference>
<keyword evidence="7 9" id="KW-0456">Lyase</keyword>
<dbReference type="PANTHER" id="PTHR30272:SF1">
    <property type="entry name" value="3-HYDROXYACYL-[ACYL-CARRIER-PROTEIN] DEHYDRATASE"/>
    <property type="match status" value="1"/>
</dbReference>
<keyword evidence="5 9" id="KW-0441">Lipid A biosynthesis</keyword>
<dbReference type="EMBL" id="SZUA01000001">
    <property type="protein sequence ID" value="TKR32825.1"/>
    <property type="molecule type" value="Genomic_DNA"/>
</dbReference>
<dbReference type="PANTHER" id="PTHR30272">
    <property type="entry name" value="3-HYDROXYACYL-[ACYL-CARRIER-PROTEIN] DEHYDRATASE"/>
    <property type="match status" value="1"/>
</dbReference>
<reference evidence="10 11" key="1">
    <citation type="submission" date="2019-04" db="EMBL/GenBank/DDBJ databases">
        <title>Reference strain of H23.</title>
        <authorList>
            <person name="Luo X."/>
        </authorList>
    </citation>
    <scope>NUCLEOTIDE SEQUENCE [LARGE SCALE GENOMIC DNA]</scope>
    <source>
        <strain evidence="10 11">H23</strain>
    </source>
</reference>
<dbReference type="CDD" id="cd01288">
    <property type="entry name" value="FabZ"/>
    <property type="match status" value="1"/>
</dbReference>
<feature type="active site" evidence="9">
    <location>
        <position position="56"/>
    </location>
</feature>
<dbReference type="NCBIfam" id="TIGR01750">
    <property type="entry name" value="fabZ"/>
    <property type="match status" value="1"/>
</dbReference>
<dbReference type="AlphaFoldDB" id="A0A4U5JTL4"/>
<comment type="similarity">
    <text evidence="2 9">Belongs to the thioester dehydratase family. FabZ subfamily.</text>
</comment>
<name>A0A4U5JTL4_9GAMM</name>
<evidence type="ECO:0000256" key="3">
    <source>
        <dbReference type="ARBA" id="ARBA00022490"/>
    </source>
</evidence>
<evidence type="ECO:0000313" key="10">
    <source>
        <dbReference type="EMBL" id="TKR32825.1"/>
    </source>
</evidence>
<comment type="catalytic activity">
    <reaction evidence="9">
        <text>a (3R)-hydroxyacyl-[ACP] = a (2E)-enoyl-[ACP] + H2O</text>
        <dbReference type="Rhea" id="RHEA:13097"/>
        <dbReference type="Rhea" id="RHEA-COMP:9925"/>
        <dbReference type="Rhea" id="RHEA-COMP:9945"/>
        <dbReference type="ChEBI" id="CHEBI:15377"/>
        <dbReference type="ChEBI" id="CHEBI:78784"/>
        <dbReference type="ChEBI" id="CHEBI:78827"/>
        <dbReference type="EC" id="4.2.1.59"/>
    </reaction>
</comment>
<comment type="function">
    <text evidence="8 9">Involved in unsaturated fatty acids biosynthesis. Catalyzes the dehydration of short chain beta-hydroxyacyl-ACPs and long chain saturated and unsaturated beta-hydroxyacyl-ACPs.</text>
</comment>
<sequence>MSSNALALPLDVVGIQKLLPHRYPFLLVDRVVELDPHKRVLAHKNVTINEPFFQGHFPGHPVMPGVLVIEALAQAGGLLTQLSHGNTADGKLFYLVKIDNAKFSKMVVPGDRLELEVTLKRNIRNMALYTGVARVDGEQAACAEILCAEVKG</sequence>
<evidence type="ECO:0000256" key="2">
    <source>
        <dbReference type="ARBA" id="ARBA00009174"/>
    </source>
</evidence>
<dbReference type="Gene3D" id="3.10.129.10">
    <property type="entry name" value="Hotdog Thioesterase"/>
    <property type="match status" value="1"/>
</dbReference>
<keyword evidence="4 9" id="KW-0444">Lipid biosynthesis</keyword>
<dbReference type="NCBIfam" id="NF000582">
    <property type="entry name" value="PRK00006.1"/>
    <property type="match status" value="1"/>
</dbReference>
<dbReference type="InterPro" id="IPR029069">
    <property type="entry name" value="HotDog_dom_sf"/>
</dbReference>
<dbReference type="FunFam" id="3.10.129.10:FF:000001">
    <property type="entry name" value="3-hydroxyacyl-[acyl-carrier-protein] dehydratase FabZ"/>
    <property type="match status" value="1"/>
</dbReference>
<keyword evidence="11" id="KW-1185">Reference proteome</keyword>